<dbReference type="EMBL" id="CAJNNW010027723">
    <property type="protein sequence ID" value="CAE8692847.1"/>
    <property type="molecule type" value="Genomic_DNA"/>
</dbReference>
<proteinExistence type="predicted"/>
<dbReference type="PANTHER" id="PTHR11439">
    <property type="entry name" value="GAG-POL-RELATED RETROTRANSPOSON"/>
    <property type="match status" value="1"/>
</dbReference>
<accession>A0A813K212</accession>
<sequence length="346" mass="39156">MTTHVDDLKLAGNQAEVDKLIASLEKRFDKLKLEKGNFEHCGIVHVQDPQDFSITMHQNHYIAQLRPMADDECRRMAPDALVDQATHAVYMSLLGGVAWLIQTRPDVACYVSALQRRLQAPRAKDVIALNRVLKYLKRKPLVIRYRKISCAMRLAVISDSAFQSQDQDCLAMRSGIIALVGHLGAGEFEVQPIEWLCKKQQHICRSTYAAELHSALDLVGLGLLINQCMNEVIKGPVDAATLCEWHEQGMYALKLDLYIDARAVFDSVCARHVKTPADKALLVHALKLREYLDRQQVQTVSWIDTRDMVADALNKGTVEREAVREFFSVGKWHVKHAIKSWQFGQT</sequence>
<dbReference type="PANTHER" id="PTHR11439:SF463">
    <property type="entry name" value="REVERSE TRANSCRIPTASE TY1_COPIA-TYPE DOMAIN-CONTAINING PROTEIN"/>
    <property type="match status" value="1"/>
</dbReference>
<dbReference type="AlphaFoldDB" id="A0A813K212"/>
<evidence type="ECO:0008006" key="3">
    <source>
        <dbReference type="Google" id="ProtNLM"/>
    </source>
</evidence>
<comment type="caution">
    <text evidence="1">The sequence shown here is derived from an EMBL/GenBank/DDBJ whole genome shotgun (WGS) entry which is preliminary data.</text>
</comment>
<evidence type="ECO:0000313" key="2">
    <source>
        <dbReference type="Proteomes" id="UP000626109"/>
    </source>
</evidence>
<dbReference type="Proteomes" id="UP000626109">
    <property type="component" value="Unassembled WGS sequence"/>
</dbReference>
<protein>
    <recommendedName>
        <fullName evidence="3">Reverse transcriptase Ty1/copia-type domain-containing protein</fullName>
    </recommendedName>
</protein>
<gene>
    <name evidence="1" type="ORF">PGLA2088_LOCUS28069</name>
</gene>
<organism evidence="1 2">
    <name type="scientific">Polarella glacialis</name>
    <name type="common">Dinoflagellate</name>
    <dbReference type="NCBI Taxonomy" id="89957"/>
    <lineage>
        <taxon>Eukaryota</taxon>
        <taxon>Sar</taxon>
        <taxon>Alveolata</taxon>
        <taxon>Dinophyceae</taxon>
        <taxon>Suessiales</taxon>
        <taxon>Suessiaceae</taxon>
        <taxon>Polarella</taxon>
    </lineage>
</organism>
<name>A0A813K212_POLGL</name>
<evidence type="ECO:0000313" key="1">
    <source>
        <dbReference type="EMBL" id="CAE8692847.1"/>
    </source>
</evidence>
<reference evidence="1" key="1">
    <citation type="submission" date="2021-02" db="EMBL/GenBank/DDBJ databases">
        <authorList>
            <person name="Dougan E. K."/>
            <person name="Rhodes N."/>
            <person name="Thang M."/>
            <person name="Chan C."/>
        </authorList>
    </citation>
    <scope>NUCLEOTIDE SEQUENCE</scope>
</reference>